<reference evidence="2 3" key="1">
    <citation type="submission" date="2022-01" db="EMBL/GenBank/DDBJ databases">
        <title>Octadecabacter sp. nov., isolated from a marine alga.</title>
        <authorList>
            <person name="Jin M.S."/>
            <person name="Kim H.M."/>
            <person name="Han D.M."/>
            <person name="Jung J.J."/>
            <person name="Jeon C.O."/>
        </authorList>
    </citation>
    <scope>NUCLEOTIDE SEQUENCE [LARGE SCALE GENOMIC DNA]</scope>
    <source>
        <strain evidence="2 3">G9-8</strain>
    </source>
</reference>
<dbReference type="Proteomes" id="UP001200557">
    <property type="component" value="Unassembled WGS sequence"/>
</dbReference>
<evidence type="ECO:0000256" key="1">
    <source>
        <dbReference type="SAM" id="SignalP"/>
    </source>
</evidence>
<keyword evidence="1" id="KW-0732">Signal</keyword>
<accession>A0ABS9CXQ1</accession>
<comment type="caution">
    <text evidence="2">The sequence shown here is derived from an EMBL/GenBank/DDBJ whole genome shotgun (WGS) entry which is preliminary data.</text>
</comment>
<organism evidence="2 3">
    <name type="scientific">Octadecabacter dasysiphoniae</name>
    <dbReference type="NCBI Taxonomy" id="2909341"/>
    <lineage>
        <taxon>Bacteria</taxon>
        <taxon>Pseudomonadati</taxon>
        <taxon>Pseudomonadota</taxon>
        <taxon>Alphaproteobacteria</taxon>
        <taxon>Rhodobacterales</taxon>
        <taxon>Roseobacteraceae</taxon>
        <taxon>Octadecabacter</taxon>
    </lineage>
</organism>
<gene>
    <name evidence="2" type="ORF">L0664_13300</name>
</gene>
<name>A0ABS9CXQ1_9RHOB</name>
<feature type="chain" id="PRO_5045797799" description="Secreted protein" evidence="1">
    <location>
        <begin position="25"/>
        <end position="216"/>
    </location>
</feature>
<proteinExistence type="predicted"/>
<protein>
    <recommendedName>
        <fullName evidence="4">Secreted protein</fullName>
    </recommendedName>
</protein>
<feature type="signal peptide" evidence="1">
    <location>
        <begin position="1"/>
        <end position="24"/>
    </location>
</feature>
<sequence length="216" mass="23093">MLRCVSAVAIAAVVASFVTTPVFAQDGFARQEQLQELGADLSGISARVQSSVDQTMRSMENLQSTSQDDRTNQAFAILDTIETETRQVIGKISVTSPFMSALDDARASVLVLLRKNERDPPSPSRDARIAALTNSLSSIDAQSAQIIAAEGTLNSLLAEHALLRAELMRNGEVRAVQAFVEDLSTLTDGLEEMASVLSEISENVVVVPTQASLATE</sequence>
<dbReference type="EMBL" id="JAKGAQ010000003">
    <property type="protein sequence ID" value="MCF2872045.1"/>
    <property type="molecule type" value="Genomic_DNA"/>
</dbReference>
<evidence type="ECO:0008006" key="4">
    <source>
        <dbReference type="Google" id="ProtNLM"/>
    </source>
</evidence>
<evidence type="ECO:0000313" key="2">
    <source>
        <dbReference type="EMBL" id="MCF2872045.1"/>
    </source>
</evidence>
<evidence type="ECO:0000313" key="3">
    <source>
        <dbReference type="Proteomes" id="UP001200557"/>
    </source>
</evidence>
<keyword evidence="3" id="KW-1185">Reference proteome</keyword>
<dbReference type="RefSeq" id="WP_235226371.1">
    <property type="nucleotide sequence ID" value="NZ_JAKGAQ010000003.1"/>
</dbReference>